<feature type="chain" id="PRO_5013277659" evidence="3">
    <location>
        <begin position="23"/>
        <end position="945"/>
    </location>
</feature>
<evidence type="ECO:0000313" key="5">
    <source>
        <dbReference type="Proteomes" id="UP000196531"/>
    </source>
</evidence>
<organism evidence="4 5">
    <name type="scientific">Halobacteriovorax marinus</name>
    <dbReference type="NCBI Taxonomy" id="97084"/>
    <lineage>
        <taxon>Bacteria</taxon>
        <taxon>Pseudomonadati</taxon>
        <taxon>Bdellovibrionota</taxon>
        <taxon>Bacteriovoracia</taxon>
        <taxon>Bacteriovoracales</taxon>
        <taxon>Halobacteriovoraceae</taxon>
        <taxon>Halobacteriovorax</taxon>
    </lineage>
</organism>
<proteinExistence type="predicted"/>
<dbReference type="Proteomes" id="UP000196531">
    <property type="component" value="Unassembled WGS sequence"/>
</dbReference>
<feature type="compositionally biased region" description="Polar residues" evidence="2">
    <location>
        <begin position="744"/>
        <end position="753"/>
    </location>
</feature>
<reference evidence="5" key="1">
    <citation type="journal article" date="2017" name="Proc. Natl. Acad. Sci. U.S.A.">
        <title>Simulation of Deepwater Horizon oil plume reveals substrate specialization within a complex community of hydrocarbon-degraders.</title>
        <authorList>
            <person name="Hu P."/>
            <person name="Dubinsky E.A."/>
            <person name="Probst A.J."/>
            <person name="Wang J."/>
            <person name="Sieber C.M.K."/>
            <person name="Tom L.M."/>
            <person name="Gardinali P."/>
            <person name="Banfield J.F."/>
            <person name="Atlas R.M."/>
            <person name="Andersen G.L."/>
        </authorList>
    </citation>
    <scope>NUCLEOTIDE SEQUENCE [LARGE SCALE GENOMIC DNA]</scope>
</reference>
<feature type="compositionally biased region" description="Basic and acidic residues" evidence="2">
    <location>
        <begin position="755"/>
        <end position="764"/>
    </location>
</feature>
<evidence type="ECO:0000256" key="1">
    <source>
        <dbReference type="SAM" id="Coils"/>
    </source>
</evidence>
<dbReference type="AlphaFoldDB" id="A0A1Y5F759"/>
<feature type="signal peptide" evidence="3">
    <location>
        <begin position="1"/>
        <end position="22"/>
    </location>
</feature>
<evidence type="ECO:0000313" key="4">
    <source>
        <dbReference type="EMBL" id="OUR96733.1"/>
    </source>
</evidence>
<feature type="region of interest" description="Disordered" evidence="2">
    <location>
        <begin position="744"/>
        <end position="765"/>
    </location>
</feature>
<dbReference type="EMBL" id="MAAO01000006">
    <property type="protein sequence ID" value="OUR96733.1"/>
    <property type="molecule type" value="Genomic_DNA"/>
</dbReference>
<comment type="caution">
    <text evidence="4">The sequence shown here is derived from an EMBL/GenBank/DDBJ whole genome shotgun (WGS) entry which is preliminary data.</text>
</comment>
<feature type="coiled-coil region" evidence="1">
    <location>
        <begin position="668"/>
        <end position="743"/>
    </location>
</feature>
<keyword evidence="1" id="KW-0175">Coiled coil</keyword>
<accession>A0A1Y5F759</accession>
<gene>
    <name evidence="4" type="ORF">A9Q84_10355</name>
</gene>
<sequence>MNFKYLFHFILLSLLVMPQAFSLPNFSGKDEDRDIQFNIFKLGGGLIDSSVMRFSKCAGGNTSGTLSDLVDNTTQLDCNNHTQIKPFCRCVNLVAGGKVDRKGIKKKLEKQYFDYLKNHEQVKKDFLEEKLFEEYVQLTSLMEDKSSCAPELAEKFDEMREIYSQQQAGSPKVPNHFVNGTSLANQVGWFDVDGMGPVAHSPDMKIYKKAESNSGIDNFEEVSLFLKSIISKYPTMDQMDLDTVDYIIKEEFSLHGGDLICTDSYHTAIYRHTIIGAIIEKGAVEEFSDARNSNLLGSIAYPSEVRSIGEHIKNELQNNINLDCSELNKKFLRFQDSKASSNEASSKSFDDYVHSTVMIDAYKGDGIYSFNNFVKEFIVSNDLIDFANQRFEADIYFCHKNNLDDLSERIIADKIKNEEKFAKLQELLKRDTELTNDIFDMESELDRVEVRIRGEEESREQLQEEILSLRAENKDIKDKVDSGTLTHEQLSSANKRFGENKGKIRENIRQIRIDTSSITRNKNNAKTLRTDLGGLVAGRVAVGKSMTDILDGDSNATNLMVQKSRQAIFGKPKIVTYDLNTKRYTANSNFAKEHKKFNENPFAALDDIKGYKAAEEKLAKTGKNTLSNFFKAAPKVSTPKFKISSNPFNINKVSKVSKKIQDTPSDKLSSQEKNIQKKLSALDAYEKRIDAKVQNFQKVNSTVKSSPKISKQDESITSLKEEIKNVKRDREEFSRKIKAIQNKSTNKTSTTVVEKSPKDEDSSRDALGIIKSGDFRKPSAKGTSVANKVADNVLADFKSLAPVVAGNQDIGKSTTLISGNNTTRLEGLASPSKENFSLDDSNVFNDTVLSENDFSELSGSLDPQLLDKYSIKEGEYISVDNSSGRIIYNPIFKNGKVVRFEKVKVLSKEEVLIAHKKEKEKIQRMKYDIVKHADLVNLFSGILRR</sequence>
<feature type="coiled-coil region" evidence="1">
    <location>
        <begin position="445"/>
        <end position="479"/>
    </location>
</feature>
<keyword evidence="3" id="KW-0732">Signal</keyword>
<evidence type="ECO:0000256" key="2">
    <source>
        <dbReference type="SAM" id="MobiDB-lite"/>
    </source>
</evidence>
<evidence type="ECO:0000256" key="3">
    <source>
        <dbReference type="SAM" id="SignalP"/>
    </source>
</evidence>
<protein>
    <submittedName>
        <fullName evidence="4">Uncharacterized protein</fullName>
    </submittedName>
</protein>
<name>A0A1Y5F759_9BACT</name>